<feature type="transmembrane region" description="Helical" evidence="1">
    <location>
        <begin position="46"/>
        <end position="70"/>
    </location>
</feature>
<comment type="caution">
    <text evidence="2">The sequence shown here is derived from an EMBL/GenBank/DDBJ whole genome shotgun (WGS) entry which is preliminary data.</text>
</comment>
<gene>
    <name evidence="2" type="ORF">S06H3_17071</name>
</gene>
<accession>X1KCV1</accession>
<feature type="non-terminal residue" evidence="2">
    <location>
        <position position="1"/>
    </location>
</feature>
<dbReference type="AlphaFoldDB" id="X1KCV1"/>
<evidence type="ECO:0000313" key="2">
    <source>
        <dbReference type="EMBL" id="GAI04453.1"/>
    </source>
</evidence>
<organism evidence="2">
    <name type="scientific">marine sediment metagenome</name>
    <dbReference type="NCBI Taxonomy" id="412755"/>
    <lineage>
        <taxon>unclassified sequences</taxon>
        <taxon>metagenomes</taxon>
        <taxon>ecological metagenomes</taxon>
    </lineage>
</organism>
<keyword evidence="1" id="KW-0472">Membrane</keyword>
<name>X1KCV1_9ZZZZ</name>
<keyword evidence="1" id="KW-1133">Transmembrane helix</keyword>
<dbReference type="EMBL" id="BARV01008499">
    <property type="protein sequence ID" value="GAI04453.1"/>
    <property type="molecule type" value="Genomic_DNA"/>
</dbReference>
<protein>
    <submittedName>
        <fullName evidence="2">Uncharacterized protein</fullName>
    </submittedName>
</protein>
<evidence type="ECO:0000256" key="1">
    <source>
        <dbReference type="SAM" id="Phobius"/>
    </source>
</evidence>
<sequence length="200" mass="22362">PALVTLFTVALNIVLCYFFVWVLEFENGFQRFLISFLDLQGIKENSVIGLPLALAVSGIFQISLLLILLYRKIGDFRINVKILTGTIKKRICLKTEENSWISFSLSLLEKYNAKNGKAAVEKEIAIRVIGSFWRLFAKLNTAILPAVKVEPIAVITIKLIWPAAKPIALGIVNLTALRKPGSEKFKTFLGLNPTFKRIGI</sequence>
<reference evidence="2" key="1">
    <citation type="journal article" date="2014" name="Front. Microbiol.">
        <title>High frequency of phylogenetically diverse reductive dehalogenase-homologous genes in deep subseafloor sedimentary metagenomes.</title>
        <authorList>
            <person name="Kawai M."/>
            <person name="Futagami T."/>
            <person name="Toyoda A."/>
            <person name="Takaki Y."/>
            <person name="Nishi S."/>
            <person name="Hori S."/>
            <person name="Arai W."/>
            <person name="Tsubouchi T."/>
            <person name="Morono Y."/>
            <person name="Uchiyama I."/>
            <person name="Ito T."/>
            <person name="Fujiyama A."/>
            <person name="Inagaki F."/>
            <person name="Takami H."/>
        </authorList>
    </citation>
    <scope>NUCLEOTIDE SEQUENCE</scope>
    <source>
        <strain evidence="2">Expedition CK06-06</strain>
    </source>
</reference>
<proteinExistence type="predicted"/>
<feature type="transmembrane region" description="Helical" evidence="1">
    <location>
        <begin position="6"/>
        <end position="25"/>
    </location>
</feature>
<keyword evidence="1" id="KW-0812">Transmembrane</keyword>